<dbReference type="InterPro" id="IPR006342">
    <property type="entry name" value="FkbM_mtfrase"/>
</dbReference>
<dbReference type="SUPFAM" id="SSF53335">
    <property type="entry name" value="S-adenosyl-L-methionine-dependent methyltransferases"/>
    <property type="match status" value="1"/>
</dbReference>
<dbReference type="InterPro" id="IPR029063">
    <property type="entry name" value="SAM-dependent_MTases_sf"/>
</dbReference>
<proteinExistence type="predicted"/>
<dbReference type="Pfam" id="PF05050">
    <property type="entry name" value="Methyltransf_21"/>
    <property type="match status" value="1"/>
</dbReference>
<feature type="signal peptide" evidence="1">
    <location>
        <begin position="1"/>
        <end position="20"/>
    </location>
</feature>
<organism evidence="3 4">
    <name type="scientific">Edaphochlamys debaryana</name>
    <dbReference type="NCBI Taxonomy" id="47281"/>
    <lineage>
        <taxon>Eukaryota</taxon>
        <taxon>Viridiplantae</taxon>
        <taxon>Chlorophyta</taxon>
        <taxon>core chlorophytes</taxon>
        <taxon>Chlorophyceae</taxon>
        <taxon>CS clade</taxon>
        <taxon>Chlamydomonadales</taxon>
        <taxon>Chlamydomonadales incertae sedis</taxon>
        <taxon>Edaphochlamys</taxon>
    </lineage>
</organism>
<evidence type="ECO:0000313" key="4">
    <source>
        <dbReference type="Proteomes" id="UP000612055"/>
    </source>
</evidence>
<keyword evidence="4" id="KW-1185">Reference proteome</keyword>
<protein>
    <recommendedName>
        <fullName evidence="2">Methyltransferase FkbM domain-containing protein</fullName>
    </recommendedName>
</protein>
<evidence type="ECO:0000259" key="2">
    <source>
        <dbReference type="Pfam" id="PF05050"/>
    </source>
</evidence>
<dbReference type="Proteomes" id="UP000612055">
    <property type="component" value="Unassembled WGS sequence"/>
</dbReference>
<keyword evidence="1" id="KW-0732">Signal</keyword>
<dbReference type="OrthoDB" id="536634at2759"/>
<dbReference type="EMBL" id="JAEHOE010000127">
    <property type="protein sequence ID" value="KAG2485552.1"/>
    <property type="molecule type" value="Genomic_DNA"/>
</dbReference>
<accession>A0A835XIX1</accession>
<dbReference type="Gene3D" id="3.40.50.150">
    <property type="entry name" value="Vaccinia Virus protein VP39"/>
    <property type="match status" value="1"/>
</dbReference>
<dbReference type="AlphaFoldDB" id="A0A835XIX1"/>
<evidence type="ECO:0000256" key="1">
    <source>
        <dbReference type="SAM" id="SignalP"/>
    </source>
</evidence>
<feature type="chain" id="PRO_5032524086" description="Methyltransferase FkbM domain-containing protein" evidence="1">
    <location>
        <begin position="21"/>
        <end position="320"/>
    </location>
</feature>
<comment type="caution">
    <text evidence="3">The sequence shown here is derived from an EMBL/GenBank/DDBJ whole genome shotgun (WGS) entry which is preliminary data.</text>
</comment>
<dbReference type="NCBIfam" id="TIGR01444">
    <property type="entry name" value="fkbM_fam"/>
    <property type="match status" value="1"/>
</dbReference>
<name>A0A835XIX1_9CHLO</name>
<reference evidence="3" key="1">
    <citation type="journal article" date="2020" name="bioRxiv">
        <title>Comparative genomics of Chlamydomonas.</title>
        <authorList>
            <person name="Craig R.J."/>
            <person name="Hasan A.R."/>
            <person name="Ness R.W."/>
            <person name="Keightley P.D."/>
        </authorList>
    </citation>
    <scope>NUCLEOTIDE SEQUENCE</scope>
    <source>
        <strain evidence="3">CCAP 11/70</strain>
    </source>
</reference>
<evidence type="ECO:0000313" key="3">
    <source>
        <dbReference type="EMBL" id="KAG2485552.1"/>
    </source>
</evidence>
<sequence length="320" mass="35675">MHRTLLPVVALLLWAGALDARLLSTPIPTTTASLGFEYHDDSVRALHLKFFDHLVEQQVANIFKLVLRGAYEARQRHQKLEYTHDHPRHERPVVLDVGMNSGFYTMLSASLGARVYAFEPQVFCVGIVRDLIRTKNLHLAPLIEIHNMGLGTTGVVAVPKRSVCDGHFGTDGIPAVEDVEDLNEETVAIPIVDPQLLLPLWFRNVTLVKMDTEGAEADILKHLLPFVEAGRIHHIVVEIMPSQWINRASSLNAGLRTIKRLAALSKRVIALTDPRVITGGVPRADTEEIGGPTYEEFDLEGLIRDRHERGGACNVWFSFV</sequence>
<gene>
    <name evidence="3" type="ORF">HYH03_015718</name>
</gene>
<feature type="domain" description="Methyltransferase FkbM" evidence="2">
    <location>
        <begin position="96"/>
        <end position="242"/>
    </location>
</feature>